<comment type="caution">
    <text evidence="1">The sequence shown here is derived from an EMBL/GenBank/DDBJ whole genome shotgun (WGS) entry which is preliminary data.</text>
</comment>
<protein>
    <submittedName>
        <fullName evidence="1">Uncharacterized protein</fullName>
    </submittedName>
</protein>
<evidence type="ECO:0000313" key="1">
    <source>
        <dbReference type="EMBL" id="MDN3918839.1"/>
    </source>
</evidence>
<gene>
    <name evidence="1" type="ORF">QWJ38_00985</name>
</gene>
<proteinExistence type="predicted"/>
<organism evidence="1 2">
    <name type="scientific">Roseateles violae</name>
    <dbReference type="NCBI Taxonomy" id="3058042"/>
    <lineage>
        <taxon>Bacteria</taxon>
        <taxon>Pseudomonadati</taxon>
        <taxon>Pseudomonadota</taxon>
        <taxon>Betaproteobacteria</taxon>
        <taxon>Burkholderiales</taxon>
        <taxon>Sphaerotilaceae</taxon>
        <taxon>Roseateles</taxon>
    </lineage>
</organism>
<dbReference type="RefSeq" id="WP_290357167.1">
    <property type="nucleotide sequence ID" value="NZ_JAUHHC010000001.1"/>
</dbReference>
<dbReference type="EMBL" id="JAUHHC010000001">
    <property type="protein sequence ID" value="MDN3918839.1"/>
    <property type="molecule type" value="Genomic_DNA"/>
</dbReference>
<sequence length="79" mass="8235">MMLMNASPSSLLLIAIGSVASAVALALALAEQSSPPQRLERVTVVGQRATVQQLPRVVVEGRRVDGLALSQAGETARPE</sequence>
<evidence type="ECO:0000313" key="2">
    <source>
        <dbReference type="Proteomes" id="UP001228044"/>
    </source>
</evidence>
<reference evidence="1 2" key="1">
    <citation type="submission" date="2023-06" db="EMBL/GenBank/DDBJ databases">
        <title>Pelomonas sp. PFR6 16S ribosomal RNA gene Genome sequencing and assembly.</title>
        <authorList>
            <person name="Woo H."/>
        </authorList>
    </citation>
    <scope>NUCLEOTIDE SEQUENCE [LARGE SCALE GENOMIC DNA]</scope>
    <source>
        <strain evidence="1 2">PFR6</strain>
    </source>
</reference>
<keyword evidence="2" id="KW-1185">Reference proteome</keyword>
<dbReference type="Proteomes" id="UP001228044">
    <property type="component" value="Unassembled WGS sequence"/>
</dbReference>
<accession>A0ABT8DRC3</accession>
<name>A0ABT8DRC3_9BURK</name>